<accession>A0A6C0L280</accession>
<reference evidence="1" key="1">
    <citation type="journal article" date="2020" name="Nature">
        <title>Giant virus diversity and host interactions through global metagenomics.</title>
        <authorList>
            <person name="Schulz F."/>
            <person name="Roux S."/>
            <person name="Paez-Espino D."/>
            <person name="Jungbluth S."/>
            <person name="Walsh D.A."/>
            <person name="Denef V.J."/>
            <person name="McMahon K.D."/>
            <person name="Konstantinidis K.T."/>
            <person name="Eloe-Fadrosh E.A."/>
            <person name="Kyrpides N.C."/>
            <person name="Woyke T."/>
        </authorList>
    </citation>
    <scope>NUCLEOTIDE SEQUENCE</scope>
    <source>
        <strain evidence="1">GVMAG-S-ERX555907-63</strain>
    </source>
</reference>
<dbReference type="EMBL" id="MN741020">
    <property type="protein sequence ID" value="QHU22967.1"/>
    <property type="molecule type" value="Genomic_DNA"/>
</dbReference>
<sequence length="261" mass="31341">MKSPLIVLLRGHERNSFKTNKLKDFINLLIFSFKKENIEIKIYIHTWTNSEASISWRNLDIIPQKISKEEIISYFDVHIDNIIIDDEKKAKLIGNIDGKIGNIPILCWKRMWYGQYIGMKHIIQNWNKINHNSHTREETPIVLNIRMDFFSCNTTKKYKLTHKLIIQMTKKAYNNPEKIGFLFDNGEYDGIDNVFVGFQDKMYELIRHFHFDLDNIYPKYNYLLFHESMVYYESEILFSSQTNFNELFWLKNLLVRGFNFN</sequence>
<protein>
    <submittedName>
        <fullName evidence="1">Uncharacterized protein</fullName>
    </submittedName>
</protein>
<dbReference type="AlphaFoldDB" id="A0A6C0L280"/>
<proteinExistence type="predicted"/>
<organism evidence="1">
    <name type="scientific">viral metagenome</name>
    <dbReference type="NCBI Taxonomy" id="1070528"/>
    <lineage>
        <taxon>unclassified sequences</taxon>
        <taxon>metagenomes</taxon>
        <taxon>organismal metagenomes</taxon>
    </lineage>
</organism>
<name>A0A6C0L280_9ZZZZ</name>
<evidence type="ECO:0000313" key="1">
    <source>
        <dbReference type="EMBL" id="QHU22967.1"/>
    </source>
</evidence>